<keyword evidence="2" id="KW-1185">Reference proteome</keyword>
<reference evidence="1 2" key="2">
    <citation type="journal article" date="2022" name="Mol. Ecol. Resour.">
        <title>The genomes of chicory, endive, great burdock and yacon provide insights into Asteraceae paleo-polyploidization history and plant inulin production.</title>
        <authorList>
            <person name="Fan W."/>
            <person name="Wang S."/>
            <person name="Wang H."/>
            <person name="Wang A."/>
            <person name="Jiang F."/>
            <person name="Liu H."/>
            <person name="Zhao H."/>
            <person name="Xu D."/>
            <person name="Zhang Y."/>
        </authorList>
    </citation>
    <scope>NUCLEOTIDE SEQUENCE [LARGE SCALE GENOMIC DNA]</scope>
    <source>
        <strain evidence="2">cv. Niubang</strain>
    </source>
</reference>
<evidence type="ECO:0000313" key="1">
    <source>
        <dbReference type="EMBL" id="KAI3685430.1"/>
    </source>
</evidence>
<name>A0ACB8YIW8_ARCLA</name>
<reference evidence="2" key="1">
    <citation type="journal article" date="2022" name="Mol. Ecol. Resour.">
        <title>The genomes of chicory, endive, great burdock and yacon provide insights into Asteraceae palaeo-polyploidization history and plant inulin production.</title>
        <authorList>
            <person name="Fan W."/>
            <person name="Wang S."/>
            <person name="Wang H."/>
            <person name="Wang A."/>
            <person name="Jiang F."/>
            <person name="Liu H."/>
            <person name="Zhao H."/>
            <person name="Xu D."/>
            <person name="Zhang Y."/>
        </authorList>
    </citation>
    <scope>NUCLEOTIDE SEQUENCE [LARGE SCALE GENOMIC DNA]</scope>
    <source>
        <strain evidence="2">cv. Niubang</strain>
    </source>
</reference>
<dbReference type="Proteomes" id="UP001055879">
    <property type="component" value="Linkage Group LG12"/>
</dbReference>
<evidence type="ECO:0000313" key="2">
    <source>
        <dbReference type="Proteomes" id="UP001055879"/>
    </source>
</evidence>
<proteinExistence type="predicted"/>
<protein>
    <submittedName>
        <fullName evidence="1">Uncharacterized protein</fullName>
    </submittedName>
</protein>
<dbReference type="EMBL" id="CM042058">
    <property type="protein sequence ID" value="KAI3685430.1"/>
    <property type="molecule type" value="Genomic_DNA"/>
</dbReference>
<gene>
    <name evidence="1" type="ORF">L6452_34672</name>
</gene>
<organism evidence="1 2">
    <name type="scientific">Arctium lappa</name>
    <name type="common">Greater burdock</name>
    <name type="synonym">Lappa major</name>
    <dbReference type="NCBI Taxonomy" id="4217"/>
    <lineage>
        <taxon>Eukaryota</taxon>
        <taxon>Viridiplantae</taxon>
        <taxon>Streptophyta</taxon>
        <taxon>Embryophyta</taxon>
        <taxon>Tracheophyta</taxon>
        <taxon>Spermatophyta</taxon>
        <taxon>Magnoliopsida</taxon>
        <taxon>eudicotyledons</taxon>
        <taxon>Gunneridae</taxon>
        <taxon>Pentapetalae</taxon>
        <taxon>asterids</taxon>
        <taxon>campanulids</taxon>
        <taxon>Asterales</taxon>
        <taxon>Asteraceae</taxon>
        <taxon>Carduoideae</taxon>
        <taxon>Cardueae</taxon>
        <taxon>Arctiinae</taxon>
        <taxon>Arctium</taxon>
    </lineage>
</organism>
<accession>A0ACB8YIW8</accession>
<sequence length="86" mass="10128">MAVGRGRDPVIELALEPPFTKVFGGTRNITSRIFALYDLIYYSIRSITRFTGLYYPKYRSSYIWLLEVVNKKNMMLCVYMQEVVFI</sequence>
<comment type="caution">
    <text evidence="1">The sequence shown here is derived from an EMBL/GenBank/DDBJ whole genome shotgun (WGS) entry which is preliminary data.</text>
</comment>